<keyword evidence="1" id="KW-0812">Transmembrane</keyword>
<keyword evidence="1" id="KW-0472">Membrane</keyword>
<feature type="transmembrane region" description="Helical" evidence="1">
    <location>
        <begin position="12"/>
        <end position="32"/>
    </location>
</feature>
<dbReference type="Proteomes" id="UP000676325">
    <property type="component" value="Unassembled WGS sequence"/>
</dbReference>
<proteinExistence type="predicted"/>
<name>A0A941EG32_9ACTN</name>
<reference evidence="2" key="1">
    <citation type="submission" date="2021-04" db="EMBL/GenBank/DDBJ databases">
        <title>Genome based classification of Actinospica acidithermotolerans sp. nov., an actinobacterium isolated from an Indonesian hot spring.</title>
        <authorList>
            <person name="Kusuma A.B."/>
            <person name="Putra K.E."/>
            <person name="Nafisah S."/>
            <person name="Loh J."/>
            <person name="Nouioui I."/>
            <person name="Goodfellow M."/>
        </authorList>
    </citation>
    <scope>NUCLEOTIDE SEQUENCE</scope>
    <source>
        <strain evidence="2">MGRD01-02</strain>
    </source>
</reference>
<dbReference type="RefSeq" id="WP_212519594.1">
    <property type="nucleotide sequence ID" value="NZ_JAGSOH010000057.1"/>
</dbReference>
<protein>
    <recommendedName>
        <fullName evidence="4">Aromatic ring-opening dioxygenase LigA</fullName>
    </recommendedName>
</protein>
<sequence>MLHAARSLVRWLAALTGAALLVAGPIMIGVGISGQHQVTDQLTAQQITFPARGSASLPAAEAGYAGQLVTTGPQAKAFSDMIETHIKEATGGKTYSQVSGAYMAAAADKSTPAATLATLANQRQTAFMGESLRGSLLSAYQAWEVTYLVIGLGIAFTGIGAVTLFGAAVALATARRSRKITVPDTAAALTEPGLNV</sequence>
<keyword evidence="3" id="KW-1185">Reference proteome</keyword>
<evidence type="ECO:0008006" key="4">
    <source>
        <dbReference type="Google" id="ProtNLM"/>
    </source>
</evidence>
<gene>
    <name evidence="2" type="ORF">KDK95_19265</name>
</gene>
<accession>A0A941EG32</accession>
<organism evidence="2 3">
    <name type="scientific">Actinospica acidithermotolerans</name>
    <dbReference type="NCBI Taxonomy" id="2828514"/>
    <lineage>
        <taxon>Bacteria</taxon>
        <taxon>Bacillati</taxon>
        <taxon>Actinomycetota</taxon>
        <taxon>Actinomycetes</taxon>
        <taxon>Catenulisporales</taxon>
        <taxon>Actinospicaceae</taxon>
        <taxon>Actinospica</taxon>
    </lineage>
</organism>
<evidence type="ECO:0000313" key="2">
    <source>
        <dbReference type="EMBL" id="MBR7828459.1"/>
    </source>
</evidence>
<dbReference type="AlphaFoldDB" id="A0A941EG32"/>
<evidence type="ECO:0000313" key="3">
    <source>
        <dbReference type="Proteomes" id="UP000676325"/>
    </source>
</evidence>
<evidence type="ECO:0000256" key="1">
    <source>
        <dbReference type="SAM" id="Phobius"/>
    </source>
</evidence>
<comment type="caution">
    <text evidence="2">The sequence shown here is derived from an EMBL/GenBank/DDBJ whole genome shotgun (WGS) entry which is preliminary data.</text>
</comment>
<feature type="transmembrane region" description="Helical" evidence="1">
    <location>
        <begin position="145"/>
        <end position="171"/>
    </location>
</feature>
<keyword evidence="1" id="KW-1133">Transmembrane helix</keyword>
<dbReference type="EMBL" id="JAGSOH010000057">
    <property type="protein sequence ID" value="MBR7828459.1"/>
    <property type="molecule type" value="Genomic_DNA"/>
</dbReference>